<dbReference type="NCBIfam" id="NF007214">
    <property type="entry name" value="PRK09636.1"/>
    <property type="match status" value="1"/>
</dbReference>
<keyword evidence="10" id="KW-1185">Reference proteome</keyword>
<keyword evidence="5" id="KW-0238">DNA-binding</keyword>
<dbReference type="AlphaFoldDB" id="A0A1X1Z4N2"/>
<dbReference type="GO" id="GO:0003677">
    <property type="term" value="F:DNA binding"/>
    <property type="evidence" value="ECO:0007669"/>
    <property type="project" value="UniProtKB-KW"/>
</dbReference>
<dbReference type="Gene3D" id="1.10.10.10">
    <property type="entry name" value="Winged helix-like DNA-binding domain superfamily/Winged helix DNA-binding domain"/>
    <property type="match status" value="1"/>
</dbReference>
<keyword evidence="3" id="KW-0805">Transcription regulation</keyword>
<dbReference type="OrthoDB" id="3211555at2"/>
<comment type="similarity">
    <text evidence="1">Belongs to the sigma-70 factor family. ECF subfamily.</text>
</comment>
<reference evidence="9 10" key="1">
    <citation type="submission" date="2016-01" db="EMBL/GenBank/DDBJ databases">
        <title>The new phylogeny of the genus Mycobacterium.</title>
        <authorList>
            <person name="Tarcisio F."/>
            <person name="Conor M."/>
            <person name="Antonella G."/>
            <person name="Elisabetta G."/>
            <person name="Giulia F.S."/>
            <person name="Sara T."/>
            <person name="Anna F."/>
            <person name="Clotilde B."/>
            <person name="Roberto B."/>
            <person name="Veronica D.S."/>
            <person name="Fabio R."/>
            <person name="Monica P."/>
            <person name="Olivier J."/>
            <person name="Enrico T."/>
            <person name="Nicola S."/>
        </authorList>
    </citation>
    <scope>NUCLEOTIDE SEQUENCE [LARGE SCALE GENOMIC DNA]</scope>
    <source>
        <strain evidence="9 10">DSM 44572</strain>
    </source>
</reference>
<dbReference type="InterPro" id="IPR052704">
    <property type="entry name" value="ECF_Sigma-70_Domain"/>
</dbReference>
<dbReference type="GO" id="GO:0016987">
    <property type="term" value="F:sigma factor activity"/>
    <property type="evidence" value="ECO:0007669"/>
    <property type="project" value="UniProtKB-KW"/>
</dbReference>
<dbReference type="Pfam" id="PF04542">
    <property type="entry name" value="Sigma70_r2"/>
    <property type="match status" value="1"/>
</dbReference>
<evidence type="ECO:0000256" key="1">
    <source>
        <dbReference type="ARBA" id="ARBA00010641"/>
    </source>
</evidence>
<dbReference type="SUPFAM" id="SSF54427">
    <property type="entry name" value="NTF2-like"/>
    <property type="match status" value="1"/>
</dbReference>
<evidence type="ECO:0000256" key="5">
    <source>
        <dbReference type="ARBA" id="ARBA00023125"/>
    </source>
</evidence>
<accession>A0A1X1Z4N2</accession>
<dbReference type="PANTHER" id="PTHR30173:SF36">
    <property type="entry name" value="ECF RNA POLYMERASE SIGMA FACTOR SIGJ"/>
    <property type="match status" value="1"/>
</dbReference>
<evidence type="ECO:0000313" key="9">
    <source>
        <dbReference type="EMBL" id="ORW18292.1"/>
    </source>
</evidence>
<dbReference type="SUPFAM" id="SSF88659">
    <property type="entry name" value="Sigma3 and sigma4 domains of RNA polymerase sigma factors"/>
    <property type="match status" value="1"/>
</dbReference>
<dbReference type="InterPro" id="IPR013324">
    <property type="entry name" value="RNA_pol_sigma_r3/r4-like"/>
</dbReference>
<evidence type="ECO:0000256" key="4">
    <source>
        <dbReference type="ARBA" id="ARBA00023082"/>
    </source>
</evidence>
<dbReference type="PANTHER" id="PTHR30173">
    <property type="entry name" value="SIGMA 19 FACTOR"/>
    <property type="match status" value="1"/>
</dbReference>
<dbReference type="Gene3D" id="3.10.450.50">
    <property type="match status" value="1"/>
</dbReference>
<comment type="subunit">
    <text evidence="2">Interacts transiently with the RNA polymerase catalytic core formed by RpoA, RpoB, RpoC and RpoZ (2 alpha, 1 beta, 1 beta' and 1 omega subunit) to form the RNA polymerase holoenzyme that can initiate transcription.</text>
</comment>
<dbReference type="Proteomes" id="UP000193529">
    <property type="component" value="Unassembled WGS sequence"/>
</dbReference>
<dbReference type="RefSeq" id="WP_085080769.1">
    <property type="nucleotide sequence ID" value="NZ_JACKRZ010000120.1"/>
</dbReference>
<proteinExistence type="inferred from homology"/>
<dbReference type="GO" id="GO:0006352">
    <property type="term" value="P:DNA-templated transcription initiation"/>
    <property type="evidence" value="ECO:0007669"/>
    <property type="project" value="InterPro"/>
</dbReference>
<dbReference type="EMBL" id="LQPJ01000140">
    <property type="protein sequence ID" value="ORW18292.1"/>
    <property type="molecule type" value="Genomic_DNA"/>
</dbReference>
<feature type="domain" description="RNA polymerase sigma-70 region 2" evidence="7">
    <location>
        <begin position="16"/>
        <end position="78"/>
    </location>
</feature>
<dbReference type="InterPro" id="IPR013249">
    <property type="entry name" value="RNA_pol_sigma70_r4_t2"/>
</dbReference>
<keyword evidence="4" id="KW-0731">Sigma factor</keyword>
<comment type="caution">
    <text evidence="9">The sequence shown here is derived from an EMBL/GenBank/DDBJ whole genome shotgun (WGS) entry which is preliminary data.</text>
</comment>
<organism evidence="9 10">
    <name type="scientific">Mycobacterium palustre</name>
    <dbReference type="NCBI Taxonomy" id="153971"/>
    <lineage>
        <taxon>Bacteria</taxon>
        <taxon>Bacillati</taxon>
        <taxon>Actinomycetota</taxon>
        <taxon>Actinomycetes</taxon>
        <taxon>Mycobacteriales</taxon>
        <taxon>Mycobacteriaceae</taxon>
        <taxon>Mycobacterium</taxon>
        <taxon>Mycobacterium simiae complex</taxon>
    </lineage>
</organism>
<gene>
    <name evidence="9" type="ORF">AWC19_19430</name>
</gene>
<evidence type="ECO:0000313" key="10">
    <source>
        <dbReference type="Proteomes" id="UP000193529"/>
    </source>
</evidence>
<dbReference type="NCBIfam" id="TIGR02957">
    <property type="entry name" value="SigX4"/>
    <property type="match status" value="1"/>
</dbReference>
<dbReference type="NCBIfam" id="TIGR02937">
    <property type="entry name" value="sigma70-ECF"/>
    <property type="match status" value="1"/>
</dbReference>
<dbReference type="InterPro" id="IPR014303">
    <property type="entry name" value="RNA_pol_sigma-70_ECF"/>
</dbReference>
<dbReference type="InterPro" id="IPR036388">
    <property type="entry name" value="WH-like_DNA-bd_sf"/>
</dbReference>
<evidence type="ECO:0000256" key="6">
    <source>
        <dbReference type="ARBA" id="ARBA00023163"/>
    </source>
</evidence>
<evidence type="ECO:0000259" key="7">
    <source>
        <dbReference type="Pfam" id="PF04542"/>
    </source>
</evidence>
<dbReference type="SUPFAM" id="SSF88946">
    <property type="entry name" value="Sigma2 domain of RNA polymerase sigma factors"/>
    <property type="match status" value="1"/>
</dbReference>
<evidence type="ECO:0000259" key="8">
    <source>
        <dbReference type="Pfam" id="PF08281"/>
    </source>
</evidence>
<evidence type="ECO:0000256" key="3">
    <source>
        <dbReference type="ARBA" id="ARBA00023015"/>
    </source>
</evidence>
<dbReference type="Pfam" id="PF08281">
    <property type="entry name" value="Sigma70_r4_2"/>
    <property type="match status" value="1"/>
</dbReference>
<protein>
    <submittedName>
        <fullName evidence="9">RNA polymerase subunit sigma-24</fullName>
    </submittedName>
</protein>
<dbReference type="CDD" id="cd06171">
    <property type="entry name" value="Sigma70_r4"/>
    <property type="match status" value="1"/>
</dbReference>
<dbReference type="Gene3D" id="1.10.1740.10">
    <property type="match status" value="1"/>
</dbReference>
<dbReference type="InterPro" id="IPR013325">
    <property type="entry name" value="RNA_pol_sigma_r2"/>
</dbReference>
<dbReference type="STRING" id="153971.AWC19_19430"/>
<dbReference type="InterPro" id="IPR032710">
    <property type="entry name" value="NTF2-like_dom_sf"/>
</dbReference>
<evidence type="ECO:0000256" key="2">
    <source>
        <dbReference type="ARBA" id="ARBA00011344"/>
    </source>
</evidence>
<dbReference type="InterPro" id="IPR007627">
    <property type="entry name" value="RNA_pol_sigma70_r2"/>
</dbReference>
<keyword evidence="6" id="KW-0804">Transcription</keyword>
<feature type="domain" description="RNA polymerase sigma factor 70 region 4 type 2" evidence="8">
    <location>
        <begin position="111"/>
        <end position="162"/>
    </location>
</feature>
<dbReference type="InterPro" id="IPR014284">
    <property type="entry name" value="RNA_pol_sigma-70_dom"/>
</dbReference>
<sequence>MTRSSGGGEHAERFTLLRPLLFTIAYEILGSATEADDVLQDSYLRWAEVDLARVRDTKSYLAQLVTRQALNALRADARRREEYVGPWLPEPLLLDEQDPSADVVLAESVSMAMLVLLETLSPDERAVFVLREVFGFDYAEIGAAVGKPASTVRQVAHRAREHVRARRKRFDAQDFERTAQITAQFMATAASGDVQTLMTMLAPDAVWMADSGGKVSAARRPVVGAERVARAIAGLMRKARDAWATVRVRTVNCNSAPAVLLYQGERLEMVVTLEIADEKITNFYVMRNPDKLAAVTTARAISRG</sequence>
<name>A0A1X1Z4N2_9MYCO</name>